<dbReference type="Gene3D" id="3.30.70.20">
    <property type="match status" value="1"/>
</dbReference>
<feature type="transmembrane region" description="Helical" evidence="7">
    <location>
        <begin position="123"/>
        <end position="142"/>
    </location>
</feature>
<feature type="transmembrane region" description="Helical" evidence="7">
    <location>
        <begin position="163"/>
        <end position="187"/>
    </location>
</feature>
<sequence>MKTIKNIGYIITFLGFAFFIGSIFTGTYKVTPDTYHSWIESKGIKSEIFIENTKNEIVNKEMSAWDLSNIILKNAKISNKYLKEQQEIEWNKIIHIKWSKTSKEYIYPLVRKSATGWFINNTFLWFFLTFGLAIIGGLLVFIPDYKLLGPAGIKNNGLFQHSATNRGIIGLLTAFFFVSFYIFLYFFPNLIVNPILAVNGISKALNGNSASQWFLYGFMYCSVMTVFAVRMFIKYRHNKYQMIRTGVVLFFQVAFAFLIPEILVAFNKPWFDFKNAWPLNYTFFFDWNLNTLINSGNLGVFMLVWGIVLTAVIVPVMVYFYGKRWYCSWVCGCGGLAETLGDPYRQLSDKSLFSWKIERWLIHGVLVFATIMTALTLYVYFAEIPSWKELFWGISVYDVQTWYGFFIGSIFSGVIGTGFYPILGNRVWCRFGCPLAAYLGLVQRFKSRFRITTNGGQCISCGNCSTYCEQGIDVRSYAQKGQNIVRSSCVGCGVCSAVCPRGVLKLENGDDTGSSRTEVNDVLLGNDIDLLSMTKKND</sequence>
<dbReference type="InterPro" id="IPR017900">
    <property type="entry name" value="4Fe4S_Fe_S_CS"/>
</dbReference>
<evidence type="ECO:0000259" key="8">
    <source>
        <dbReference type="PROSITE" id="PS51379"/>
    </source>
</evidence>
<keyword evidence="2" id="KW-0004">4Fe-4S</keyword>
<feature type="transmembrane region" description="Helical" evidence="7">
    <location>
        <begin position="401"/>
        <end position="423"/>
    </location>
</feature>
<reference evidence="9 10" key="1">
    <citation type="submission" date="2020-03" db="EMBL/GenBank/DDBJ databases">
        <title>Genomic Encyclopedia of Type Strains, Phase IV (KMG-IV): sequencing the most valuable type-strain genomes for metagenomic binning, comparative biology and taxonomic classification.</title>
        <authorList>
            <person name="Goeker M."/>
        </authorList>
    </citation>
    <scope>NUCLEOTIDE SEQUENCE [LARGE SCALE GENOMIC DNA]</scope>
    <source>
        <strain evidence="9 10">DSM 101599</strain>
    </source>
</reference>
<name>A0ABX0UBP6_9FLAO</name>
<evidence type="ECO:0000313" key="9">
    <source>
        <dbReference type="EMBL" id="NIJ44492.1"/>
    </source>
</evidence>
<keyword evidence="9" id="KW-0670">Pyruvate</keyword>
<evidence type="ECO:0000256" key="4">
    <source>
        <dbReference type="ARBA" id="ARBA00022982"/>
    </source>
</evidence>
<feature type="transmembrane region" description="Helical" evidence="7">
    <location>
        <begin position="213"/>
        <end position="233"/>
    </location>
</feature>
<comment type="caution">
    <text evidence="9">The sequence shown here is derived from an EMBL/GenBank/DDBJ whole genome shotgun (WGS) entry which is preliminary data.</text>
</comment>
<organism evidence="9 10">
    <name type="scientific">Wenyingzhuangia heitensis</name>
    <dbReference type="NCBI Taxonomy" id="1487859"/>
    <lineage>
        <taxon>Bacteria</taxon>
        <taxon>Pseudomonadati</taxon>
        <taxon>Bacteroidota</taxon>
        <taxon>Flavobacteriia</taxon>
        <taxon>Flavobacteriales</taxon>
        <taxon>Flavobacteriaceae</taxon>
        <taxon>Wenyingzhuangia</taxon>
    </lineage>
</organism>
<keyword evidence="6" id="KW-0411">Iron-sulfur</keyword>
<dbReference type="PROSITE" id="PS51379">
    <property type="entry name" value="4FE4S_FER_2"/>
    <property type="match status" value="2"/>
</dbReference>
<keyword evidence="4" id="KW-0249">Electron transport</keyword>
<evidence type="ECO:0000313" key="10">
    <source>
        <dbReference type="Proteomes" id="UP000745859"/>
    </source>
</evidence>
<protein>
    <submittedName>
        <fullName evidence="9">Pyruvate/2-oxoacid:ferredoxin oxidoreductase delta subunit</fullName>
    </submittedName>
</protein>
<evidence type="ECO:0000256" key="3">
    <source>
        <dbReference type="ARBA" id="ARBA00022723"/>
    </source>
</evidence>
<keyword evidence="7" id="KW-0472">Membrane</keyword>
<evidence type="ECO:0000256" key="7">
    <source>
        <dbReference type="SAM" id="Phobius"/>
    </source>
</evidence>
<feature type="domain" description="4Fe-4S ferredoxin-type" evidence="8">
    <location>
        <begin position="480"/>
        <end position="509"/>
    </location>
</feature>
<dbReference type="InterPro" id="IPR051684">
    <property type="entry name" value="Electron_Trans/Redox"/>
</dbReference>
<dbReference type="Pfam" id="PF12801">
    <property type="entry name" value="Fer4_5"/>
    <property type="match status" value="2"/>
</dbReference>
<dbReference type="Proteomes" id="UP000745859">
    <property type="component" value="Unassembled WGS sequence"/>
</dbReference>
<feature type="transmembrane region" description="Helical" evidence="7">
    <location>
        <begin position="245"/>
        <end position="266"/>
    </location>
</feature>
<dbReference type="PROSITE" id="PS00198">
    <property type="entry name" value="4FE4S_FER_1"/>
    <property type="match status" value="1"/>
</dbReference>
<evidence type="ECO:0000256" key="1">
    <source>
        <dbReference type="ARBA" id="ARBA00022448"/>
    </source>
</evidence>
<dbReference type="PANTHER" id="PTHR30176:SF3">
    <property type="entry name" value="FERREDOXIN-TYPE PROTEIN NAPH"/>
    <property type="match status" value="1"/>
</dbReference>
<keyword evidence="1" id="KW-0813">Transport</keyword>
<dbReference type="PANTHER" id="PTHR30176">
    <property type="entry name" value="FERREDOXIN-TYPE PROTEIN NAPH"/>
    <property type="match status" value="1"/>
</dbReference>
<feature type="transmembrane region" description="Helical" evidence="7">
    <location>
        <begin position="360"/>
        <end position="381"/>
    </location>
</feature>
<keyword evidence="5" id="KW-0408">Iron</keyword>
<dbReference type="SUPFAM" id="SSF54862">
    <property type="entry name" value="4Fe-4S ferredoxins"/>
    <property type="match status" value="1"/>
</dbReference>
<accession>A0ABX0UBP6</accession>
<keyword evidence="7" id="KW-0812">Transmembrane</keyword>
<feature type="transmembrane region" description="Helical" evidence="7">
    <location>
        <begin position="298"/>
        <end position="321"/>
    </location>
</feature>
<evidence type="ECO:0000256" key="6">
    <source>
        <dbReference type="ARBA" id="ARBA00023014"/>
    </source>
</evidence>
<evidence type="ECO:0000256" key="5">
    <source>
        <dbReference type="ARBA" id="ARBA00023004"/>
    </source>
</evidence>
<evidence type="ECO:0000256" key="2">
    <source>
        <dbReference type="ARBA" id="ARBA00022485"/>
    </source>
</evidence>
<dbReference type="InterPro" id="IPR017896">
    <property type="entry name" value="4Fe4S_Fe-S-bd"/>
</dbReference>
<proteinExistence type="predicted"/>
<keyword evidence="3" id="KW-0479">Metal-binding</keyword>
<gene>
    <name evidence="9" type="ORF">FHR24_000931</name>
</gene>
<feature type="transmembrane region" description="Helical" evidence="7">
    <location>
        <begin position="7"/>
        <end position="28"/>
    </location>
</feature>
<dbReference type="Pfam" id="PF13237">
    <property type="entry name" value="Fer4_10"/>
    <property type="match status" value="1"/>
</dbReference>
<keyword evidence="7" id="KW-1133">Transmembrane helix</keyword>
<dbReference type="EMBL" id="JAASQL010000001">
    <property type="protein sequence ID" value="NIJ44492.1"/>
    <property type="molecule type" value="Genomic_DNA"/>
</dbReference>
<dbReference type="RefSeq" id="WP_167184575.1">
    <property type="nucleotide sequence ID" value="NZ_JAASQL010000001.1"/>
</dbReference>
<feature type="domain" description="4Fe-4S ferredoxin-type" evidence="8">
    <location>
        <begin position="449"/>
        <end position="477"/>
    </location>
</feature>
<keyword evidence="10" id="KW-1185">Reference proteome</keyword>